<proteinExistence type="predicted"/>
<name>A0A1H0QMI7_9MICO</name>
<evidence type="ECO:0000313" key="1">
    <source>
        <dbReference type="EMBL" id="SDP18583.1"/>
    </source>
</evidence>
<gene>
    <name evidence="1" type="ORF">SAMN04489867_1667</name>
</gene>
<sequence length="127" mass="13684">MGLVPPELRDRWAVFSVSDVTDSAAPIPTAEEWARLSQQSGRTTVLVQRVSEPMAWTNAVEAGRITDPGITARIVSAEVTLTTEIDGRTRRDVNSVELGLEFEGPPTRDAWGFVGAVTYTAIPLGSS</sequence>
<dbReference type="EMBL" id="LT629711">
    <property type="protein sequence ID" value="SDP18583.1"/>
    <property type="molecule type" value="Genomic_DNA"/>
</dbReference>
<dbReference type="AlphaFoldDB" id="A0A1H0QMI7"/>
<protein>
    <submittedName>
        <fullName evidence="1">Uncharacterized protein</fullName>
    </submittedName>
</protein>
<dbReference type="Proteomes" id="UP000199077">
    <property type="component" value="Chromosome I"/>
</dbReference>
<dbReference type="STRING" id="443156.SAMN04489867_1667"/>
<accession>A0A1H0QMI7</accession>
<keyword evidence="2" id="KW-1185">Reference proteome</keyword>
<organism evidence="1 2">
    <name type="scientific">Pedococcus dokdonensis</name>
    <dbReference type="NCBI Taxonomy" id="443156"/>
    <lineage>
        <taxon>Bacteria</taxon>
        <taxon>Bacillati</taxon>
        <taxon>Actinomycetota</taxon>
        <taxon>Actinomycetes</taxon>
        <taxon>Micrococcales</taxon>
        <taxon>Intrasporangiaceae</taxon>
        <taxon>Pedococcus</taxon>
    </lineage>
</organism>
<evidence type="ECO:0000313" key="2">
    <source>
        <dbReference type="Proteomes" id="UP000199077"/>
    </source>
</evidence>
<reference evidence="2" key="1">
    <citation type="submission" date="2016-10" db="EMBL/GenBank/DDBJ databases">
        <authorList>
            <person name="Varghese N."/>
            <person name="Submissions S."/>
        </authorList>
    </citation>
    <scope>NUCLEOTIDE SEQUENCE [LARGE SCALE GENOMIC DNA]</scope>
    <source>
        <strain evidence="2">DSM 22329</strain>
    </source>
</reference>